<dbReference type="Proteomes" id="UP000478052">
    <property type="component" value="Unassembled WGS sequence"/>
</dbReference>
<protein>
    <submittedName>
        <fullName evidence="2">Tensin-3-like isoform X1</fullName>
    </submittedName>
</protein>
<accession>A0A6G0ZMN9</accession>
<comment type="caution">
    <text evidence="2">The sequence shown here is derived from an EMBL/GenBank/DDBJ whole genome shotgun (WGS) entry which is preliminary data.</text>
</comment>
<dbReference type="AlphaFoldDB" id="A0A6G0ZMN9"/>
<evidence type="ECO:0000313" key="2">
    <source>
        <dbReference type="EMBL" id="KAF0772726.1"/>
    </source>
</evidence>
<evidence type="ECO:0000313" key="3">
    <source>
        <dbReference type="Proteomes" id="UP000478052"/>
    </source>
</evidence>
<feature type="region of interest" description="Disordered" evidence="1">
    <location>
        <begin position="1"/>
        <end position="69"/>
    </location>
</feature>
<sequence length="86" mass="9894">MSSDSVAVVGTATEDIRHYRHHHRHHHHHHLHHHGKRYKRPPPPPSLRRSPSPETAVATRDTPDAEAYHHPVKKLKRACGLLDKIV</sequence>
<proteinExistence type="predicted"/>
<feature type="compositionally biased region" description="Basic residues" evidence="1">
    <location>
        <begin position="18"/>
        <end position="40"/>
    </location>
</feature>
<evidence type="ECO:0000256" key="1">
    <source>
        <dbReference type="SAM" id="MobiDB-lite"/>
    </source>
</evidence>
<gene>
    <name evidence="2" type="ORF">FWK35_00017053</name>
</gene>
<keyword evidence="3" id="KW-1185">Reference proteome</keyword>
<reference evidence="2 3" key="1">
    <citation type="submission" date="2019-08" db="EMBL/GenBank/DDBJ databases">
        <title>Whole genome of Aphis craccivora.</title>
        <authorList>
            <person name="Voronova N.V."/>
            <person name="Shulinski R.S."/>
            <person name="Bandarenka Y.V."/>
            <person name="Zhorov D.G."/>
            <person name="Warner D."/>
        </authorList>
    </citation>
    <scope>NUCLEOTIDE SEQUENCE [LARGE SCALE GENOMIC DNA]</scope>
    <source>
        <strain evidence="2">180601</strain>
        <tissue evidence="2">Whole Body</tissue>
    </source>
</reference>
<organism evidence="2 3">
    <name type="scientific">Aphis craccivora</name>
    <name type="common">Cowpea aphid</name>
    <dbReference type="NCBI Taxonomy" id="307492"/>
    <lineage>
        <taxon>Eukaryota</taxon>
        <taxon>Metazoa</taxon>
        <taxon>Ecdysozoa</taxon>
        <taxon>Arthropoda</taxon>
        <taxon>Hexapoda</taxon>
        <taxon>Insecta</taxon>
        <taxon>Pterygota</taxon>
        <taxon>Neoptera</taxon>
        <taxon>Paraneoptera</taxon>
        <taxon>Hemiptera</taxon>
        <taxon>Sternorrhyncha</taxon>
        <taxon>Aphidomorpha</taxon>
        <taxon>Aphidoidea</taxon>
        <taxon>Aphididae</taxon>
        <taxon>Aphidini</taxon>
        <taxon>Aphis</taxon>
        <taxon>Aphis</taxon>
    </lineage>
</organism>
<name>A0A6G0ZMN9_APHCR</name>
<dbReference type="EMBL" id="VUJU01000141">
    <property type="protein sequence ID" value="KAF0772726.1"/>
    <property type="molecule type" value="Genomic_DNA"/>
</dbReference>